<comment type="caution">
    <text evidence="5">The sequence shown here is derived from an EMBL/GenBank/DDBJ whole genome shotgun (WGS) entry which is preliminary data.</text>
</comment>
<dbReference type="SMART" id="SM01134">
    <property type="entry name" value="DeoRC"/>
    <property type="match status" value="1"/>
</dbReference>
<sequence>MLHIERKDAILNVLESQEVASVQDLVNATGASESTIRRDLKDLESEHFVKRLHGGASLSKRKLEEPSVAEKESIYQTEKREIAEWAASLVKNKDCLFIDAGTTTVEMIPLLRDKDVIVVTNGIPHVPLLLEHGIPTYVTGGKAKTGTSALTGEKAAASLREFRFDACFLGINGMDVESGFTTPDPEEAHVKKTALALSSRAYVLADHSKMAEIAFSSVAPVEKAGIITSHQIEADQLEKLRERTEVKVVKK</sequence>
<name>A0A3R9PKN4_9BACI</name>
<dbReference type="InterPro" id="IPR050313">
    <property type="entry name" value="Carb_Metab_HTH_regulators"/>
</dbReference>
<keyword evidence="1" id="KW-0805">Transcription regulation</keyword>
<proteinExistence type="predicted"/>
<dbReference type="InterPro" id="IPR036390">
    <property type="entry name" value="WH_DNA-bd_sf"/>
</dbReference>
<dbReference type="RefSeq" id="WP_125556251.1">
    <property type="nucleotide sequence ID" value="NZ_RBVX01000011.1"/>
</dbReference>
<dbReference type="OrthoDB" id="9797223at2"/>
<dbReference type="Gene3D" id="1.10.10.10">
    <property type="entry name" value="Winged helix-like DNA-binding domain superfamily/Winged helix DNA-binding domain"/>
    <property type="match status" value="1"/>
</dbReference>
<dbReference type="InterPro" id="IPR036388">
    <property type="entry name" value="WH-like_DNA-bd_sf"/>
</dbReference>
<dbReference type="SUPFAM" id="SSF46785">
    <property type="entry name" value="Winged helix' DNA-binding domain"/>
    <property type="match status" value="1"/>
</dbReference>
<dbReference type="InterPro" id="IPR001034">
    <property type="entry name" value="DeoR_HTH"/>
</dbReference>
<gene>
    <name evidence="5" type="ORF">D7Z54_12810</name>
</gene>
<dbReference type="PANTHER" id="PTHR30363:SF56">
    <property type="entry name" value="TRANSCRIPTIONAL REGULATOR, DEOR FAMILY"/>
    <property type="match status" value="1"/>
</dbReference>
<dbReference type="Gene3D" id="3.40.50.1360">
    <property type="match status" value="1"/>
</dbReference>
<dbReference type="AlphaFoldDB" id="A0A3R9PKN4"/>
<dbReference type="InterPro" id="IPR014036">
    <property type="entry name" value="DeoR-like_C"/>
</dbReference>
<feature type="domain" description="HTH deoR-type" evidence="4">
    <location>
        <begin position="3"/>
        <end position="58"/>
    </location>
</feature>
<dbReference type="Proteomes" id="UP000275076">
    <property type="component" value="Unassembled WGS sequence"/>
</dbReference>
<dbReference type="Pfam" id="PF08220">
    <property type="entry name" value="HTH_DeoR"/>
    <property type="match status" value="1"/>
</dbReference>
<dbReference type="PRINTS" id="PR00037">
    <property type="entry name" value="HTHLACR"/>
</dbReference>
<evidence type="ECO:0000256" key="2">
    <source>
        <dbReference type="ARBA" id="ARBA00023125"/>
    </source>
</evidence>
<dbReference type="PANTHER" id="PTHR30363">
    <property type="entry name" value="HTH-TYPE TRANSCRIPTIONAL REGULATOR SRLR-RELATED"/>
    <property type="match status" value="1"/>
</dbReference>
<dbReference type="InterPro" id="IPR037171">
    <property type="entry name" value="NagB/RpiA_transferase-like"/>
</dbReference>
<keyword evidence="3" id="KW-0804">Transcription</keyword>
<protein>
    <submittedName>
        <fullName evidence="5">DeoR/GlpR transcriptional regulator</fullName>
    </submittedName>
</protein>
<dbReference type="PROSITE" id="PS00894">
    <property type="entry name" value="HTH_DEOR_1"/>
    <property type="match status" value="1"/>
</dbReference>
<evidence type="ECO:0000256" key="1">
    <source>
        <dbReference type="ARBA" id="ARBA00023015"/>
    </source>
</evidence>
<dbReference type="SUPFAM" id="SSF100950">
    <property type="entry name" value="NagB/RpiA/CoA transferase-like"/>
    <property type="match status" value="1"/>
</dbReference>
<organism evidence="5 6">
    <name type="scientific">Salibacterium salarium</name>
    <dbReference type="NCBI Taxonomy" id="284579"/>
    <lineage>
        <taxon>Bacteria</taxon>
        <taxon>Bacillati</taxon>
        <taxon>Bacillota</taxon>
        <taxon>Bacilli</taxon>
        <taxon>Bacillales</taxon>
        <taxon>Bacillaceae</taxon>
    </lineage>
</organism>
<keyword evidence="2" id="KW-0238">DNA-binding</keyword>
<accession>A0A3R9PKN4</accession>
<evidence type="ECO:0000313" key="5">
    <source>
        <dbReference type="EMBL" id="RSL32901.1"/>
    </source>
</evidence>
<dbReference type="EMBL" id="RBVX01000011">
    <property type="protein sequence ID" value="RSL32901.1"/>
    <property type="molecule type" value="Genomic_DNA"/>
</dbReference>
<dbReference type="GO" id="GO:0003700">
    <property type="term" value="F:DNA-binding transcription factor activity"/>
    <property type="evidence" value="ECO:0007669"/>
    <property type="project" value="InterPro"/>
</dbReference>
<dbReference type="PROSITE" id="PS51000">
    <property type="entry name" value="HTH_DEOR_2"/>
    <property type="match status" value="1"/>
</dbReference>
<keyword evidence="6" id="KW-1185">Reference proteome</keyword>
<evidence type="ECO:0000259" key="4">
    <source>
        <dbReference type="PROSITE" id="PS51000"/>
    </source>
</evidence>
<evidence type="ECO:0000256" key="3">
    <source>
        <dbReference type="ARBA" id="ARBA00023163"/>
    </source>
</evidence>
<dbReference type="GO" id="GO:0003677">
    <property type="term" value="F:DNA binding"/>
    <property type="evidence" value="ECO:0007669"/>
    <property type="project" value="UniProtKB-KW"/>
</dbReference>
<dbReference type="InterPro" id="IPR018356">
    <property type="entry name" value="Tscrpt_reg_HTH_DeoR_CS"/>
</dbReference>
<dbReference type="Pfam" id="PF00455">
    <property type="entry name" value="DeoRC"/>
    <property type="match status" value="1"/>
</dbReference>
<evidence type="ECO:0000313" key="6">
    <source>
        <dbReference type="Proteomes" id="UP000275076"/>
    </source>
</evidence>
<reference evidence="5 6" key="1">
    <citation type="submission" date="2018-10" db="EMBL/GenBank/DDBJ databases">
        <title>Draft genome sequence of Bacillus salarius IM0101, isolated from a hypersaline soil in Inner Mongolia, China.</title>
        <authorList>
            <person name="Yamprayoonswat W."/>
            <person name="Boonvisut S."/>
            <person name="Jumpathong W."/>
            <person name="Sittihan S."/>
            <person name="Ruangsuj P."/>
            <person name="Wanthongcharoen S."/>
            <person name="Thongpramul N."/>
            <person name="Pimmason S."/>
            <person name="Yu B."/>
            <person name="Yasawong M."/>
        </authorList>
    </citation>
    <scope>NUCLEOTIDE SEQUENCE [LARGE SCALE GENOMIC DNA]</scope>
    <source>
        <strain evidence="5 6">IM0101</strain>
    </source>
</reference>
<dbReference type="SMART" id="SM00420">
    <property type="entry name" value="HTH_DEOR"/>
    <property type="match status" value="1"/>
</dbReference>